<dbReference type="CDD" id="cd04301">
    <property type="entry name" value="NAT_SF"/>
    <property type="match status" value="1"/>
</dbReference>
<reference evidence="2 3" key="1">
    <citation type="submission" date="2018-05" db="EMBL/GenBank/DDBJ databases">
        <title>Whole genome sequencing for identification of molecular markers to develop diagnostic detection tools for the regulated plant pathogen Lachnellula willkommii.</title>
        <authorList>
            <person name="Giroux E."/>
            <person name="Bilodeau G."/>
        </authorList>
    </citation>
    <scope>NUCLEOTIDE SEQUENCE [LARGE SCALE GENOMIC DNA]</scope>
    <source>
        <strain evidence="2 3">CBS 625.97</strain>
    </source>
</reference>
<dbReference type="InterPro" id="IPR016181">
    <property type="entry name" value="Acyl_CoA_acyltransferase"/>
</dbReference>
<dbReference type="Proteomes" id="UP000481288">
    <property type="component" value="Unassembled WGS sequence"/>
</dbReference>
<evidence type="ECO:0000259" key="1">
    <source>
        <dbReference type="PROSITE" id="PS51186"/>
    </source>
</evidence>
<dbReference type="AlphaFoldDB" id="A0A7D8YI15"/>
<accession>A0A7D8YI15</accession>
<organism evidence="2 3">
    <name type="scientific">Lachnellula cervina</name>
    <dbReference type="NCBI Taxonomy" id="1316786"/>
    <lineage>
        <taxon>Eukaryota</taxon>
        <taxon>Fungi</taxon>
        <taxon>Dikarya</taxon>
        <taxon>Ascomycota</taxon>
        <taxon>Pezizomycotina</taxon>
        <taxon>Leotiomycetes</taxon>
        <taxon>Helotiales</taxon>
        <taxon>Lachnaceae</taxon>
        <taxon>Lachnellula</taxon>
    </lineage>
</organism>
<dbReference type="PANTHER" id="PTHR42791">
    <property type="entry name" value="GNAT FAMILY ACETYLTRANSFERASE"/>
    <property type="match status" value="1"/>
</dbReference>
<dbReference type="OrthoDB" id="410198at2759"/>
<dbReference type="InterPro" id="IPR000182">
    <property type="entry name" value="GNAT_dom"/>
</dbReference>
<dbReference type="InterPro" id="IPR052523">
    <property type="entry name" value="Trichothecene_AcTrans"/>
</dbReference>
<sequence>MGELRLLPCDPSDAAEILAEQFAAFSSPNEPCFFILFPETEERDRAVKRMLDWWVGDESATYVKAVDVDTGGSPTTIVSSVMRGAIVSAAKWCIYEKPLTDEQLHAKLHHLVLDMMSTHPAHQHRGAGSMLVKWGTDIADAMGVDSFIEGTVIARPLYEKNGFVVSPNNWIVVPVPDKWKSRPEIRFFFYERPARKSLQNKEI</sequence>
<keyword evidence="3" id="KW-1185">Reference proteome</keyword>
<evidence type="ECO:0000313" key="2">
    <source>
        <dbReference type="EMBL" id="TVY50430.1"/>
    </source>
</evidence>
<dbReference type="PANTHER" id="PTHR42791:SF14">
    <property type="entry name" value="N-ACETYLTRANSFERASE DOMAIN-CONTAINING PROTEIN"/>
    <property type="match status" value="1"/>
</dbReference>
<feature type="domain" description="N-acetyltransferase" evidence="1">
    <location>
        <begin position="4"/>
        <end position="195"/>
    </location>
</feature>
<proteinExistence type="predicted"/>
<comment type="caution">
    <text evidence="2">The sequence shown here is derived from an EMBL/GenBank/DDBJ whole genome shotgun (WGS) entry which is preliminary data.</text>
</comment>
<protein>
    <recommendedName>
        <fullName evidence="1">N-acetyltransferase domain-containing protein</fullName>
    </recommendedName>
</protein>
<dbReference type="EMBL" id="QGMG01001144">
    <property type="protein sequence ID" value="TVY50430.1"/>
    <property type="molecule type" value="Genomic_DNA"/>
</dbReference>
<gene>
    <name evidence="2" type="ORF">LCER1_G006416</name>
</gene>
<evidence type="ECO:0000313" key="3">
    <source>
        <dbReference type="Proteomes" id="UP000481288"/>
    </source>
</evidence>
<dbReference type="GO" id="GO:0016747">
    <property type="term" value="F:acyltransferase activity, transferring groups other than amino-acyl groups"/>
    <property type="evidence" value="ECO:0007669"/>
    <property type="project" value="InterPro"/>
</dbReference>
<dbReference type="Gene3D" id="3.40.630.30">
    <property type="match status" value="1"/>
</dbReference>
<dbReference type="SUPFAM" id="SSF55729">
    <property type="entry name" value="Acyl-CoA N-acyltransferases (Nat)"/>
    <property type="match status" value="1"/>
</dbReference>
<dbReference type="Pfam" id="PF00583">
    <property type="entry name" value="Acetyltransf_1"/>
    <property type="match status" value="1"/>
</dbReference>
<dbReference type="PROSITE" id="PS51186">
    <property type="entry name" value="GNAT"/>
    <property type="match status" value="1"/>
</dbReference>
<name>A0A7D8YI15_9HELO</name>